<dbReference type="SUPFAM" id="SSF51182">
    <property type="entry name" value="RmlC-like cupins"/>
    <property type="match status" value="1"/>
</dbReference>
<dbReference type="InterPro" id="IPR011051">
    <property type="entry name" value="RmlC_Cupin_sf"/>
</dbReference>
<keyword evidence="4 11" id="KW-0964">Secreted</keyword>
<feature type="domain" description="Cupin type-1" evidence="12">
    <location>
        <begin position="69"/>
        <end position="217"/>
    </location>
</feature>
<evidence type="ECO:0000256" key="3">
    <source>
        <dbReference type="ARBA" id="ARBA00022523"/>
    </source>
</evidence>
<feature type="binding site" evidence="9">
    <location>
        <position position="119"/>
    </location>
    <ligand>
        <name>Mn(2+)</name>
        <dbReference type="ChEBI" id="CHEBI:29035"/>
    </ligand>
</feature>
<evidence type="ECO:0000256" key="2">
    <source>
        <dbReference type="ARBA" id="ARBA00007456"/>
    </source>
</evidence>
<dbReference type="OMA" id="TICCMAF"/>
<dbReference type="PRINTS" id="PR00325">
    <property type="entry name" value="GERMIN"/>
</dbReference>
<evidence type="ECO:0000256" key="1">
    <source>
        <dbReference type="ARBA" id="ARBA00004271"/>
    </source>
</evidence>
<protein>
    <recommendedName>
        <fullName evidence="11">Germin-like protein</fullName>
    </recommendedName>
</protein>
<dbReference type="FunFam" id="2.60.120.10:FF:000005">
    <property type="entry name" value="Germin-like protein subfamily 1 member 8"/>
    <property type="match status" value="1"/>
</dbReference>
<dbReference type="CDD" id="cd02241">
    <property type="entry name" value="cupin_OxOx"/>
    <property type="match status" value="1"/>
</dbReference>
<evidence type="ECO:0000256" key="9">
    <source>
        <dbReference type="PIRSR" id="PIRSR601929-2"/>
    </source>
</evidence>
<proteinExistence type="inferred from homology"/>
<dbReference type="Gene3D" id="2.60.120.10">
    <property type="entry name" value="Jelly Rolls"/>
    <property type="match status" value="1"/>
</dbReference>
<evidence type="ECO:0000256" key="5">
    <source>
        <dbReference type="ARBA" id="ARBA00022723"/>
    </source>
</evidence>
<evidence type="ECO:0000256" key="4">
    <source>
        <dbReference type="ARBA" id="ARBA00022525"/>
    </source>
</evidence>
<name>A0A803LKG4_CHEQI</name>
<reference evidence="13" key="1">
    <citation type="journal article" date="2017" name="Nature">
        <title>The genome of Chenopodium quinoa.</title>
        <authorList>
            <person name="Jarvis D.E."/>
            <person name="Ho Y.S."/>
            <person name="Lightfoot D.J."/>
            <person name="Schmoeckel S.M."/>
            <person name="Li B."/>
            <person name="Borm T.J.A."/>
            <person name="Ohyanagi H."/>
            <person name="Mineta K."/>
            <person name="Michell C.T."/>
            <person name="Saber N."/>
            <person name="Kharbatia N.M."/>
            <person name="Rupper R.R."/>
            <person name="Sharp A.R."/>
            <person name="Dally N."/>
            <person name="Boughton B.A."/>
            <person name="Woo Y.H."/>
            <person name="Gao G."/>
            <person name="Schijlen E.G.W.M."/>
            <person name="Guo X."/>
            <person name="Momin A.A."/>
            <person name="Negrao S."/>
            <person name="Al-Babili S."/>
            <person name="Gehring C."/>
            <person name="Roessner U."/>
            <person name="Jung C."/>
            <person name="Murphy K."/>
            <person name="Arold S.T."/>
            <person name="Gojobori T."/>
            <person name="van der Linden C.G."/>
            <person name="van Loo E.N."/>
            <person name="Jellen E.N."/>
            <person name="Maughan P.J."/>
            <person name="Tester M."/>
        </authorList>
    </citation>
    <scope>NUCLEOTIDE SEQUENCE [LARGE SCALE GENOMIC DNA]</scope>
    <source>
        <strain evidence="13">cv. PI 614886</strain>
    </source>
</reference>
<dbReference type="Gramene" id="AUR62014461-RA">
    <property type="protein sequence ID" value="AUR62014461-RA:cds"/>
    <property type="gene ID" value="AUR62014461"/>
</dbReference>
<dbReference type="KEGG" id="cqi:110724543"/>
<keyword evidence="6 10" id="KW-1015">Disulfide bond</keyword>
<feature type="binding site" evidence="9">
    <location>
        <position position="163"/>
    </location>
    <ligand>
        <name>Mn(2+)</name>
        <dbReference type="ChEBI" id="CHEBI:29035"/>
    </ligand>
</feature>
<dbReference type="Proteomes" id="UP000596660">
    <property type="component" value="Unplaced"/>
</dbReference>
<dbReference type="GeneID" id="110724543"/>
<keyword evidence="7 8" id="KW-0464">Manganese</keyword>
<evidence type="ECO:0000256" key="6">
    <source>
        <dbReference type="ARBA" id="ARBA00023157"/>
    </source>
</evidence>
<comment type="subcellular location">
    <subcellularLocation>
        <location evidence="1 11">Secreted</location>
        <location evidence="1 11">Extracellular space</location>
        <location evidence="1 11">Apoplast</location>
    </subcellularLocation>
</comment>
<dbReference type="OrthoDB" id="1921208at2759"/>
<evidence type="ECO:0000256" key="8">
    <source>
        <dbReference type="PIRSR" id="PIRSR601929-1"/>
    </source>
</evidence>
<feature type="binding site" evidence="8">
    <location>
        <position position="119"/>
    </location>
    <ligand>
        <name>oxalate</name>
        <dbReference type="ChEBI" id="CHEBI:30623"/>
    </ligand>
</feature>
<feature type="disulfide bond" evidence="10">
    <location>
        <begin position="38"/>
        <end position="55"/>
    </location>
</feature>
<keyword evidence="11" id="KW-0732">Signal</keyword>
<dbReference type="InterPro" id="IPR006045">
    <property type="entry name" value="Cupin_1"/>
</dbReference>
<organism evidence="13 14">
    <name type="scientific">Chenopodium quinoa</name>
    <name type="common">Quinoa</name>
    <dbReference type="NCBI Taxonomy" id="63459"/>
    <lineage>
        <taxon>Eukaryota</taxon>
        <taxon>Viridiplantae</taxon>
        <taxon>Streptophyta</taxon>
        <taxon>Embryophyta</taxon>
        <taxon>Tracheophyta</taxon>
        <taxon>Spermatophyta</taxon>
        <taxon>Magnoliopsida</taxon>
        <taxon>eudicotyledons</taxon>
        <taxon>Gunneridae</taxon>
        <taxon>Pentapetalae</taxon>
        <taxon>Caryophyllales</taxon>
        <taxon>Chenopodiaceae</taxon>
        <taxon>Chenopodioideae</taxon>
        <taxon>Atripliceae</taxon>
        <taxon>Chenopodium</taxon>
    </lineage>
</organism>
<evidence type="ECO:0000256" key="10">
    <source>
        <dbReference type="PIRSR" id="PIRSR601929-3"/>
    </source>
</evidence>
<dbReference type="RefSeq" id="XP_021759652.1">
    <property type="nucleotide sequence ID" value="XM_021903960.1"/>
</dbReference>
<keyword evidence="5 8" id="KW-0479">Metal-binding</keyword>
<sequence length="243" mass="26538">MEKIRVANIAILGMTICCMAFCFNVANASDPGLLQDFCVSANDPHSAVFVNGKFCKNPNDVKVTDFLFKGFNKPGNTNNLQEASATIVDVNLFPALNTLGVTIARVDFGPYGLNTPHLHHRGSEAFAVMEGTLYAGFVTSDNKLFDTVITKGDVIAFPQGLIHFQMNMDNTHAYAIAAFGSQNPGRINVPNSLFGTSPRILDDVLTKGFQVSVREIEQLRAQFNNTPIDTGRSILKLLSERSY</sequence>
<feature type="chain" id="PRO_5031593316" description="Germin-like protein" evidence="11">
    <location>
        <begin position="29"/>
        <end position="243"/>
    </location>
</feature>
<dbReference type="GO" id="GO:0048046">
    <property type="term" value="C:apoplast"/>
    <property type="evidence" value="ECO:0007669"/>
    <property type="project" value="UniProtKB-SubCell"/>
</dbReference>
<dbReference type="Pfam" id="PF00190">
    <property type="entry name" value="Cupin_1"/>
    <property type="match status" value="1"/>
</dbReference>
<dbReference type="InterPro" id="IPR014710">
    <property type="entry name" value="RmlC-like_jellyroll"/>
</dbReference>
<evidence type="ECO:0000259" key="12">
    <source>
        <dbReference type="SMART" id="SM00835"/>
    </source>
</evidence>
<feature type="binding site" evidence="8">
    <location>
        <position position="124"/>
    </location>
    <ligand>
        <name>oxalate</name>
        <dbReference type="ChEBI" id="CHEBI:30623"/>
    </ligand>
</feature>
<feature type="binding site" evidence="9">
    <location>
        <position position="124"/>
    </location>
    <ligand>
        <name>Mn(2+)</name>
        <dbReference type="ChEBI" id="CHEBI:29035"/>
    </ligand>
</feature>
<gene>
    <name evidence="13" type="primary">LOC110724543</name>
</gene>
<dbReference type="PANTHER" id="PTHR31238">
    <property type="entry name" value="GERMIN-LIKE PROTEIN SUBFAMILY 3 MEMBER 3"/>
    <property type="match status" value="1"/>
</dbReference>
<evidence type="ECO:0000313" key="14">
    <source>
        <dbReference type="Proteomes" id="UP000596660"/>
    </source>
</evidence>
<dbReference type="SMART" id="SM00835">
    <property type="entry name" value="Cupin_1"/>
    <property type="match status" value="1"/>
</dbReference>
<feature type="binding site" evidence="8">
    <location>
        <position position="114"/>
    </location>
    <ligand>
        <name>oxalate</name>
        <dbReference type="ChEBI" id="CHEBI:30623"/>
    </ligand>
</feature>
<dbReference type="InterPro" id="IPR001929">
    <property type="entry name" value="Germin"/>
</dbReference>
<comment type="similarity">
    <text evidence="2 11">Belongs to the germin family.</text>
</comment>
<feature type="signal peptide" evidence="11">
    <location>
        <begin position="1"/>
        <end position="28"/>
    </location>
</feature>
<dbReference type="AlphaFoldDB" id="A0A803LKG4"/>
<dbReference type="GO" id="GO:0030145">
    <property type="term" value="F:manganese ion binding"/>
    <property type="evidence" value="ECO:0007669"/>
    <property type="project" value="UniProtKB-UniRule"/>
</dbReference>
<evidence type="ECO:0000256" key="11">
    <source>
        <dbReference type="RuleBase" id="RU366015"/>
    </source>
</evidence>
<dbReference type="EnsemblPlants" id="AUR62014461-RA">
    <property type="protein sequence ID" value="AUR62014461-RA:cds"/>
    <property type="gene ID" value="AUR62014461"/>
</dbReference>
<accession>A0A803LKG4</accession>
<keyword evidence="14" id="KW-1185">Reference proteome</keyword>
<evidence type="ECO:0000256" key="7">
    <source>
        <dbReference type="ARBA" id="ARBA00023211"/>
    </source>
</evidence>
<dbReference type="SMR" id="A0A803LKG4"/>
<reference evidence="13" key="2">
    <citation type="submission" date="2021-03" db="UniProtKB">
        <authorList>
            <consortium name="EnsemblPlants"/>
        </authorList>
    </citation>
    <scope>IDENTIFICATION</scope>
</reference>
<evidence type="ECO:0000313" key="13">
    <source>
        <dbReference type="EnsemblPlants" id="AUR62014461-RA:cds"/>
    </source>
</evidence>
<feature type="binding site" evidence="9">
    <location>
        <position position="117"/>
    </location>
    <ligand>
        <name>Mn(2+)</name>
        <dbReference type="ChEBI" id="CHEBI:29035"/>
    </ligand>
</feature>
<keyword evidence="3 11" id="KW-0052">Apoplast</keyword>